<name>A0A8K0GVQ4_9ROSA</name>
<proteinExistence type="predicted"/>
<evidence type="ECO:0000256" key="1">
    <source>
        <dbReference type="SAM" id="MobiDB-lite"/>
    </source>
</evidence>
<feature type="compositionally biased region" description="Low complexity" evidence="1">
    <location>
        <begin position="163"/>
        <end position="191"/>
    </location>
</feature>
<dbReference type="EMBL" id="VOIH02000010">
    <property type="protein sequence ID" value="KAF3436000.1"/>
    <property type="molecule type" value="Genomic_DNA"/>
</dbReference>
<feature type="region of interest" description="Disordered" evidence="1">
    <location>
        <begin position="147"/>
        <end position="216"/>
    </location>
</feature>
<dbReference type="Pfam" id="PF20711">
    <property type="entry name" value="DUF6825"/>
    <property type="match status" value="1"/>
</dbReference>
<evidence type="ECO:0000313" key="3">
    <source>
        <dbReference type="Proteomes" id="UP000796880"/>
    </source>
</evidence>
<dbReference type="GO" id="GO:0009535">
    <property type="term" value="C:chloroplast thylakoid membrane"/>
    <property type="evidence" value="ECO:0007669"/>
    <property type="project" value="TreeGrafter"/>
</dbReference>
<dbReference type="Proteomes" id="UP000796880">
    <property type="component" value="Unassembled WGS sequence"/>
</dbReference>
<organism evidence="2 3">
    <name type="scientific">Rhamnella rubrinervis</name>
    <dbReference type="NCBI Taxonomy" id="2594499"/>
    <lineage>
        <taxon>Eukaryota</taxon>
        <taxon>Viridiplantae</taxon>
        <taxon>Streptophyta</taxon>
        <taxon>Embryophyta</taxon>
        <taxon>Tracheophyta</taxon>
        <taxon>Spermatophyta</taxon>
        <taxon>Magnoliopsida</taxon>
        <taxon>eudicotyledons</taxon>
        <taxon>Gunneridae</taxon>
        <taxon>Pentapetalae</taxon>
        <taxon>rosids</taxon>
        <taxon>fabids</taxon>
        <taxon>Rosales</taxon>
        <taxon>Rhamnaceae</taxon>
        <taxon>rhamnoid group</taxon>
        <taxon>Rhamneae</taxon>
        <taxon>Rhamnella</taxon>
    </lineage>
</organism>
<dbReference type="PANTHER" id="PTHR35745:SF1">
    <property type="entry name" value="OS04G0513000 PROTEIN"/>
    <property type="match status" value="1"/>
</dbReference>
<protein>
    <submittedName>
        <fullName evidence="2">Uncharacterized protein</fullName>
    </submittedName>
</protein>
<dbReference type="InterPro" id="IPR040003">
    <property type="entry name" value="PG18-like"/>
</dbReference>
<accession>A0A8K0GVQ4</accession>
<gene>
    <name evidence="2" type="ORF">FNV43_RR23092</name>
</gene>
<keyword evidence="3" id="KW-1185">Reference proteome</keyword>
<dbReference type="PANTHER" id="PTHR35745">
    <property type="entry name" value="BNACNNG14650D PROTEIN"/>
    <property type="match status" value="1"/>
</dbReference>
<reference evidence="2" key="1">
    <citation type="submission" date="2020-03" db="EMBL/GenBank/DDBJ databases">
        <title>A high-quality chromosome-level genome assembly of a woody plant with both climbing and erect habits, Rhamnella rubrinervis.</title>
        <authorList>
            <person name="Lu Z."/>
            <person name="Yang Y."/>
            <person name="Zhu X."/>
            <person name="Sun Y."/>
        </authorList>
    </citation>
    <scope>NUCLEOTIDE SEQUENCE</scope>
    <source>
        <strain evidence="2">BYM</strain>
        <tissue evidence="2">Leaf</tissue>
    </source>
</reference>
<evidence type="ECO:0000313" key="2">
    <source>
        <dbReference type="EMBL" id="KAF3436000.1"/>
    </source>
</evidence>
<dbReference type="OrthoDB" id="532061at2759"/>
<comment type="caution">
    <text evidence="2">The sequence shown here is derived from an EMBL/GenBank/DDBJ whole genome shotgun (WGS) entry which is preliminary data.</text>
</comment>
<dbReference type="GO" id="GO:0010027">
    <property type="term" value="P:thylakoid membrane organization"/>
    <property type="evidence" value="ECO:0007669"/>
    <property type="project" value="InterPro"/>
</dbReference>
<feature type="compositionally biased region" description="Polar residues" evidence="1">
    <location>
        <begin position="206"/>
        <end position="216"/>
    </location>
</feature>
<sequence>MSSGASVSASAHSPVCYSLQSKPKTSHDFSASTLVYPRTVISSDLKLKGLRFSTTKGSHRRKLLCRSSNRPGDAGSGDSESRSVLDAFFLGKALAEALNERVESAVGELLSTIGRLQSEQQKQVLDFQEEVLQRAKSAKEKAAREALEARGLTAKPISASTRPVTVTNGVSSSVSPSPTSDDSIDQSSPSDETPSTVTARPDIVNDQDSQDPFSGY</sequence>
<dbReference type="AlphaFoldDB" id="A0A8K0GVQ4"/>